<evidence type="ECO:0000256" key="1">
    <source>
        <dbReference type="ARBA" id="ARBA00022670"/>
    </source>
</evidence>
<dbReference type="Pfam" id="PF00089">
    <property type="entry name" value="Trypsin"/>
    <property type="match status" value="1"/>
</dbReference>
<dbReference type="Gene3D" id="2.40.10.10">
    <property type="entry name" value="Trypsin-like serine proteases"/>
    <property type="match status" value="2"/>
</dbReference>
<evidence type="ECO:0000256" key="3">
    <source>
        <dbReference type="ARBA" id="ARBA00022825"/>
    </source>
</evidence>
<keyword evidence="3" id="KW-0720">Serine protease</keyword>
<dbReference type="PROSITE" id="PS50240">
    <property type="entry name" value="TRYPSIN_DOM"/>
    <property type="match status" value="1"/>
</dbReference>
<comment type="caution">
    <text evidence="7">The sequence shown here is derived from an EMBL/GenBank/DDBJ whole genome shotgun (WGS) entry which is preliminary data.</text>
</comment>
<dbReference type="PANTHER" id="PTHR24276">
    <property type="entry name" value="POLYSERASE-RELATED"/>
    <property type="match status" value="1"/>
</dbReference>
<keyword evidence="2" id="KW-0378">Hydrolase</keyword>
<feature type="chain" id="PRO_5046224647" description="Peptidase S1 domain-containing protein" evidence="5">
    <location>
        <begin position="27"/>
        <end position="421"/>
    </location>
</feature>
<organism evidence="7 8">
    <name type="scientific">Plutella xylostella</name>
    <name type="common">Diamondback moth</name>
    <name type="synonym">Plutella maculipennis</name>
    <dbReference type="NCBI Taxonomy" id="51655"/>
    <lineage>
        <taxon>Eukaryota</taxon>
        <taxon>Metazoa</taxon>
        <taxon>Ecdysozoa</taxon>
        <taxon>Arthropoda</taxon>
        <taxon>Hexapoda</taxon>
        <taxon>Insecta</taxon>
        <taxon>Pterygota</taxon>
        <taxon>Neoptera</taxon>
        <taxon>Endopterygota</taxon>
        <taxon>Lepidoptera</taxon>
        <taxon>Glossata</taxon>
        <taxon>Ditrysia</taxon>
        <taxon>Yponomeutoidea</taxon>
        <taxon>Plutellidae</taxon>
        <taxon>Plutella</taxon>
    </lineage>
</organism>
<dbReference type="SUPFAM" id="SSF50494">
    <property type="entry name" value="Trypsin-like serine proteases"/>
    <property type="match status" value="1"/>
</dbReference>
<accession>A0ABQ7R8L1</accession>
<dbReference type="EMBL" id="JAHIBW010000001">
    <property type="protein sequence ID" value="KAG7313612.1"/>
    <property type="molecule type" value="Genomic_DNA"/>
</dbReference>
<keyword evidence="4" id="KW-1015">Disulfide bond</keyword>
<sequence>MKTFTDICKTCFRCGLWLSVWFTVTADITLATSSDDGSFVIGNLRIGDTPLLNRKVVNASYVSVLEHPYVVSVRRNCTHYLTGALLTTGVVVTVAHPLHHVPTYELGVVGGESYCDRGASVLAVVAVVIHPLFDVSAVRHDLALVRMYEEQSSRLGMKPVPLIAANASIAGLTAFVTGWGQCSASTRQICLPRHSRYYPGESVDPTLRSVFLHVDKETCDEYTELGLPISAGMVCIGEARRHSPAAPCLGVPGAPLVVGGQLLGLLSWGYGCGYTGDLPLVYTDVRRYHRWLTYNLEILESTTHVQLSELYQATRAYVLRDALVRTRRNPPPTNNTHQRALTAKAIDNQLTKLSGRVFDVRDFVEDMKYHENKKKMYRDRRQKMISDGLLLVNEEDYFEGEDSLAESEGVVTEVENGIGYE</sequence>
<keyword evidence="1" id="KW-0645">Protease</keyword>
<evidence type="ECO:0000313" key="8">
    <source>
        <dbReference type="Proteomes" id="UP000823941"/>
    </source>
</evidence>
<reference evidence="7 8" key="1">
    <citation type="submission" date="2021-06" db="EMBL/GenBank/DDBJ databases">
        <title>A haploid diamondback moth (Plutella xylostella L.) genome assembly resolves 31 chromosomes and identifies a diamide resistance mutation.</title>
        <authorList>
            <person name="Ward C.M."/>
            <person name="Perry K.D."/>
            <person name="Baker G."/>
            <person name="Powis K."/>
            <person name="Heckel D.G."/>
            <person name="Baxter S.W."/>
        </authorList>
    </citation>
    <scope>NUCLEOTIDE SEQUENCE [LARGE SCALE GENOMIC DNA]</scope>
    <source>
        <strain evidence="7 8">LV</strain>
        <tissue evidence="7">Single pupa</tissue>
    </source>
</reference>
<name>A0ABQ7R8L1_PLUXY</name>
<proteinExistence type="predicted"/>
<evidence type="ECO:0000256" key="2">
    <source>
        <dbReference type="ARBA" id="ARBA00022801"/>
    </source>
</evidence>
<gene>
    <name evidence="7" type="ORF">JYU34_000768</name>
</gene>
<dbReference type="InterPro" id="IPR001254">
    <property type="entry name" value="Trypsin_dom"/>
</dbReference>
<dbReference type="InterPro" id="IPR009003">
    <property type="entry name" value="Peptidase_S1_PA"/>
</dbReference>
<feature type="signal peptide" evidence="5">
    <location>
        <begin position="1"/>
        <end position="26"/>
    </location>
</feature>
<protein>
    <recommendedName>
        <fullName evidence="6">Peptidase S1 domain-containing protein</fullName>
    </recommendedName>
</protein>
<feature type="domain" description="Peptidase S1" evidence="6">
    <location>
        <begin position="56"/>
        <end position="297"/>
    </location>
</feature>
<evidence type="ECO:0000313" key="7">
    <source>
        <dbReference type="EMBL" id="KAG7313612.1"/>
    </source>
</evidence>
<dbReference type="Proteomes" id="UP000823941">
    <property type="component" value="Chromosome 1"/>
</dbReference>
<keyword evidence="8" id="KW-1185">Reference proteome</keyword>
<dbReference type="InterPro" id="IPR050430">
    <property type="entry name" value="Peptidase_S1"/>
</dbReference>
<dbReference type="PANTHER" id="PTHR24276:SF91">
    <property type="entry name" value="AT26814P-RELATED"/>
    <property type="match status" value="1"/>
</dbReference>
<evidence type="ECO:0000256" key="4">
    <source>
        <dbReference type="ARBA" id="ARBA00023157"/>
    </source>
</evidence>
<dbReference type="InterPro" id="IPR043504">
    <property type="entry name" value="Peptidase_S1_PA_chymotrypsin"/>
</dbReference>
<evidence type="ECO:0000256" key="5">
    <source>
        <dbReference type="SAM" id="SignalP"/>
    </source>
</evidence>
<dbReference type="SMART" id="SM00020">
    <property type="entry name" value="Tryp_SPc"/>
    <property type="match status" value="1"/>
</dbReference>
<keyword evidence="5" id="KW-0732">Signal</keyword>
<evidence type="ECO:0000259" key="6">
    <source>
        <dbReference type="PROSITE" id="PS50240"/>
    </source>
</evidence>